<dbReference type="InterPro" id="IPR032675">
    <property type="entry name" value="LRR_dom_sf"/>
</dbReference>
<dbReference type="InParanoid" id="D8Q4P2"/>
<accession>D8Q4P2</accession>
<sequence>MAPRSQLYEGSETACYLCFEAYHATCEVERLVAVGDTSKWPRTLDFALLQRFVAFNNLTDLTIGCWGGFLLDDDELCRMAQAWPQLEIFTLQTKRVMRPIACTILALVAFARYCPRLRYLGLDFNAEPLTYDPTATHGVRQGALRSLEVYRSPIRSARVVAAFISSLFPGVDTVSTANSVSDPGADDPEVRYLDEDVEKARTKRWRQVERLLPLLKVVRAEGRLESASPGVAANAEPDAGMVFADVDYDTDYSDVRGGETKTKHPGKYAFIAQLRTCSGTQGAHLRSATTRALAFAVFTSLHYPPDVSHDGGLELISPVERFDLTLNITLRLAFASPLRMLRIDGPIEALAAKPSSVETPTDRPYRGGDHATIALSGY</sequence>
<dbReference type="GeneID" id="9589657"/>
<feature type="non-terminal residue" evidence="1">
    <location>
        <position position="378"/>
    </location>
</feature>
<dbReference type="AlphaFoldDB" id="D8Q4P2"/>
<dbReference type="KEGG" id="scm:SCHCO_02688860"/>
<protein>
    <recommendedName>
        <fullName evidence="3">F-box domain-containing protein</fullName>
    </recommendedName>
</protein>
<dbReference type="Proteomes" id="UP000007431">
    <property type="component" value="Unassembled WGS sequence"/>
</dbReference>
<evidence type="ECO:0000313" key="2">
    <source>
        <dbReference type="Proteomes" id="UP000007431"/>
    </source>
</evidence>
<dbReference type="EMBL" id="GL377306">
    <property type="protein sequence ID" value="EFI96824.1"/>
    <property type="molecule type" value="Genomic_DNA"/>
</dbReference>
<dbReference type="Gene3D" id="3.80.10.10">
    <property type="entry name" value="Ribonuclease Inhibitor"/>
    <property type="match status" value="1"/>
</dbReference>
<dbReference type="RefSeq" id="XP_003031727.1">
    <property type="nucleotide sequence ID" value="XM_003031681.1"/>
</dbReference>
<evidence type="ECO:0000313" key="1">
    <source>
        <dbReference type="EMBL" id="EFI96824.1"/>
    </source>
</evidence>
<reference evidence="1 2" key="1">
    <citation type="journal article" date="2010" name="Nat. Biotechnol.">
        <title>Genome sequence of the model mushroom Schizophyllum commune.</title>
        <authorList>
            <person name="Ohm R.A."/>
            <person name="de Jong J.F."/>
            <person name="Lugones L.G."/>
            <person name="Aerts A."/>
            <person name="Kothe E."/>
            <person name="Stajich J.E."/>
            <person name="de Vries R.P."/>
            <person name="Record E."/>
            <person name="Levasseur A."/>
            <person name="Baker S.E."/>
            <person name="Bartholomew K.A."/>
            <person name="Coutinho P.M."/>
            <person name="Erdmann S."/>
            <person name="Fowler T.J."/>
            <person name="Gathman A.C."/>
            <person name="Lombard V."/>
            <person name="Henrissat B."/>
            <person name="Knabe N."/>
            <person name="Kuees U."/>
            <person name="Lilly W.W."/>
            <person name="Lindquist E."/>
            <person name="Lucas S."/>
            <person name="Magnuson J.K."/>
            <person name="Piumi F."/>
            <person name="Raudaskoski M."/>
            <person name="Salamov A."/>
            <person name="Schmutz J."/>
            <person name="Schwarze F.W.M.R."/>
            <person name="vanKuyk P.A."/>
            <person name="Horton J.S."/>
            <person name="Grigoriev I.V."/>
            <person name="Woesten H.A.B."/>
        </authorList>
    </citation>
    <scope>NUCLEOTIDE SEQUENCE [LARGE SCALE GENOMIC DNA]</scope>
    <source>
        <strain evidence="2">H4-8 / FGSC 9210</strain>
    </source>
</reference>
<gene>
    <name evidence="1" type="ORF">SCHCODRAFT_108950</name>
</gene>
<organism evidence="2">
    <name type="scientific">Schizophyllum commune (strain H4-8 / FGSC 9210)</name>
    <name type="common">Split gill fungus</name>
    <dbReference type="NCBI Taxonomy" id="578458"/>
    <lineage>
        <taxon>Eukaryota</taxon>
        <taxon>Fungi</taxon>
        <taxon>Dikarya</taxon>
        <taxon>Basidiomycota</taxon>
        <taxon>Agaricomycotina</taxon>
        <taxon>Agaricomycetes</taxon>
        <taxon>Agaricomycetidae</taxon>
        <taxon>Agaricales</taxon>
        <taxon>Schizophyllaceae</taxon>
        <taxon>Schizophyllum</taxon>
    </lineage>
</organism>
<dbReference type="HOGENOM" id="CLU_731888_0_0_1"/>
<proteinExistence type="predicted"/>
<name>D8Q4P2_SCHCM</name>
<evidence type="ECO:0008006" key="3">
    <source>
        <dbReference type="Google" id="ProtNLM"/>
    </source>
</evidence>
<keyword evidence="2" id="KW-1185">Reference proteome</keyword>
<dbReference type="OrthoDB" id="2954275at2759"/>
<dbReference type="VEuPathDB" id="FungiDB:SCHCODRAFT_02688860"/>